<dbReference type="CDD" id="cd17731">
    <property type="entry name" value="BRCT_TopBP1_rpt2_like"/>
    <property type="match status" value="1"/>
</dbReference>
<feature type="region of interest" description="Disordered" evidence="2">
    <location>
        <begin position="730"/>
        <end position="907"/>
    </location>
</feature>
<sequence>MNEDISVTFIIPEHCRSENDCSEEMQLAFVTCEQHCGGGLQARWVHESKWTKFDGLTKRDVFVLTEFEGTLYEKLQATKCLLVGPRCLSCCLTEGTPIPSGPEPVFTIAMRGLVVTASGLSKSQKEEIKKKVHWMGGIYSTVLTDDTTHLVSDTVLSDKYIKSVEKGIPIMAITWIEAVWETSLRLNVSGSSPDFLVHRLPPFTNLQVTTSGIAKKEKQLIMKLVNEHGGMFSGAFQSETTDVVVLTKEGIGSEKYKAALEYGKAAVLPAWVTQSAAAGVALPLARYRVAGASTSSPLAESRLPDMSLNFSRITNLRPPSNFVDETRSADATMMSGKTRLTQEKKNDVSIDKEILTAFENFDMSLVKKAGPIFDGFCIWVSGLDGTCRERAAACVSKCGGVRYDAAHPRVTHAVAAAAAALAAARELPTVPVLSPLWLLKSVEAGRALDEAQFLIDTKPSTPAKSARKARIEPASPMSKRNLALLRRGPLDLPPPTPEVQEPQDELVNHYLSQHMPEPEKEKTPEPVPNVTVREHPDITEDAAEDPTEEIEQIFRGIKMEVQGLDEDAICEIGAEVSAAGGTLAAAGAGGSHVLVPLDMDVAELMNKDAEPVTVFWVKDCLSQQELVPIQYYHRPVAVPGSAPGPLCGVVASLSTYSGVERAFLDELAKLLGATTQLRFCRRNTANALASTHLICPTATGDKYLGALKWGLPAVQASWLLHCAKEGKRVSEKGHLVGDTKAPPSPQPQIEEEPEPMEVPEVQADEQTNITTDKDKENEMLPPAGTAIPRRGSVPSREQTPKSKDKDKENEMLPPAGTAIPRRGSVPSREQTPKSKDKDKENEMLPPAGTAIPRRGSVPSREQTPKSKDKDKENEMLPPAGTAIPRRGSVPSREQTPKSKDAEEMSPASRYIAMARQGLLGCDSQETPKRVADHKDGDKLDAECAIKTPQFEDALSTPNLAALSPTTRRRLQAVRRGEMPSDPIRTPVDPFERRPSTPDSAFGAALRPGAGRMSPDARKRLWQFVDGLPSKQPEPVVKDKHTPLSEIRNRFLAQFNGDAPTPPSEHNVAPRKLQLQDQCETPPAKIAKTAPDQSAGGMTPCADDSRGVSSPRIPAAVDAQLQRLSAALTGRLSSQRARRTRDSVPAVPEPPPDSEPAPESQPNTVGWDDTTPAQQPATTEQETLVQIKRFMLSSNVDNRDDIISMIAYLGGEVCEGAELDPEATHLLCAAPGRSEKMLGSIAAGRWVLHPVYVVKSRAAGTFLPEEEYEWGNPLATCLPPLSGAERSLARAAHRWRSARECGAPGPFANVVALLHVPPPRRRLLARLVTAGGGGAPGDEPPYTNDSITVCFADIKRYPLSDRDSAWLISKAIPVCAPVLLSSYLTDDPPPKPEEHCLPDFRP</sequence>
<dbReference type="FunFam" id="3.40.50.10190:FF:000018">
    <property type="entry name" value="DNA topoisomerase 2-binding protein 1"/>
    <property type="match status" value="1"/>
</dbReference>
<dbReference type="InterPro" id="IPR059215">
    <property type="entry name" value="BRCT2_TopBP1-like"/>
</dbReference>
<protein>
    <recommendedName>
        <fullName evidence="3">BRCT domain-containing protein</fullName>
    </recommendedName>
</protein>
<feature type="compositionally biased region" description="Basic and acidic residues" evidence="2">
    <location>
        <begin position="798"/>
        <end position="810"/>
    </location>
</feature>
<dbReference type="SMART" id="SM00292">
    <property type="entry name" value="BRCT"/>
    <property type="match status" value="5"/>
</dbReference>
<dbReference type="PANTHER" id="PTHR13561">
    <property type="entry name" value="DNA REPLICATION REGULATOR DPB11-RELATED"/>
    <property type="match status" value="1"/>
</dbReference>
<feature type="domain" description="BRCT" evidence="3">
    <location>
        <begin position="1179"/>
        <end position="1269"/>
    </location>
</feature>
<evidence type="ECO:0000259" key="3">
    <source>
        <dbReference type="PROSITE" id="PS50172"/>
    </source>
</evidence>
<evidence type="ECO:0000256" key="1">
    <source>
        <dbReference type="ARBA" id="ARBA00022737"/>
    </source>
</evidence>
<dbReference type="Gene3D" id="3.40.50.10190">
    <property type="entry name" value="BRCT domain"/>
    <property type="match status" value="8"/>
</dbReference>
<feature type="domain" description="BRCT" evidence="3">
    <location>
        <begin position="549"/>
        <end position="634"/>
    </location>
</feature>
<dbReference type="PROSITE" id="PS50172">
    <property type="entry name" value="BRCT"/>
    <property type="match status" value="6"/>
</dbReference>
<feature type="domain" description="BRCT" evidence="3">
    <location>
        <begin position="198"/>
        <end position="289"/>
    </location>
</feature>
<dbReference type="GO" id="GO:0006270">
    <property type="term" value="P:DNA replication initiation"/>
    <property type="evidence" value="ECO:0007669"/>
    <property type="project" value="TreeGrafter"/>
</dbReference>
<dbReference type="SUPFAM" id="SSF52113">
    <property type="entry name" value="BRCT domain"/>
    <property type="match status" value="5"/>
</dbReference>
<dbReference type="InterPro" id="IPR001357">
    <property type="entry name" value="BRCT_dom"/>
</dbReference>
<proteinExistence type="predicted"/>
<feature type="domain" description="BRCT" evidence="3">
    <location>
        <begin position="641"/>
        <end position="736"/>
    </location>
</feature>
<gene>
    <name evidence="4" type="ORF">B5V51_4026</name>
</gene>
<feature type="compositionally biased region" description="Basic and acidic residues" evidence="2">
    <location>
        <begin position="830"/>
        <end position="842"/>
    </location>
</feature>
<feature type="domain" description="BRCT" evidence="3">
    <location>
        <begin position="368"/>
        <end position="455"/>
    </location>
</feature>
<reference evidence="4" key="1">
    <citation type="submission" date="2017-09" db="EMBL/GenBank/DDBJ databases">
        <title>Contemporary evolution of a Lepidopteran species, Heliothis virescens, in response to modern agricultural practices.</title>
        <authorList>
            <person name="Fritz M.L."/>
            <person name="Deyonke A.M."/>
            <person name="Papanicolaou A."/>
            <person name="Micinski S."/>
            <person name="Westbrook J."/>
            <person name="Gould F."/>
        </authorList>
    </citation>
    <scope>NUCLEOTIDE SEQUENCE [LARGE SCALE GENOMIC DNA]</scope>
    <source>
        <strain evidence="4">HvINT-</strain>
        <tissue evidence="4">Whole body</tissue>
    </source>
</reference>
<evidence type="ECO:0000256" key="2">
    <source>
        <dbReference type="SAM" id="MobiDB-lite"/>
    </source>
</evidence>
<dbReference type="Pfam" id="PF12738">
    <property type="entry name" value="PTCB-BRCT"/>
    <property type="match status" value="2"/>
</dbReference>
<feature type="region of interest" description="Disordered" evidence="2">
    <location>
        <begin position="1128"/>
        <end position="1180"/>
    </location>
</feature>
<name>A0A2A4K3I6_HELVI</name>
<dbReference type="EMBL" id="NWSH01000200">
    <property type="protein sequence ID" value="PCG78464.1"/>
    <property type="molecule type" value="Genomic_DNA"/>
</dbReference>
<dbReference type="GO" id="GO:0033314">
    <property type="term" value="P:mitotic DNA replication checkpoint signaling"/>
    <property type="evidence" value="ECO:0007669"/>
    <property type="project" value="TreeGrafter"/>
</dbReference>
<dbReference type="GO" id="GO:0007095">
    <property type="term" value="P:mitotic G2 DNA damage checkpoint signaling"/>
    <property type="evidence" value="ECO:0007669"/>
    <property type="project" value="TreeGrafter"/>
</dbReference>
<dbReference type="CDD" id="cd17738">
    <property type="entry name" value="BRCT_TopBP1_rpt7"/>
    <property type="match status" value="1"/>
</dbReference>
<feature type="region of interest" description="Disordered" evidence="2">
    <location>
        <begin position="956"/>
        <end position="1013"/>
    </location>
</feature>
<keyword evidence="1" id="KW-0677">Repeat</keyword>
<dbReference type="InterPro" id="IPR036420">
    <property type="entry name" value="BRCT_dom_sf"/>
</dbReference>
<dbReference type="PANTHER" id="PTHR13561:SF20">
    <property type="entry name" value="DNA TOPOISOMERASE 2-BINDING PROTEIN 1"/>
    <property type="match status" value="1"/>
</dbReference>
<feature type="compositionally biased region" description="Basic and acidic residues" evidence="2">
    <location>
        <begin position="862"/>
        <end position="874"/>
    </location>
</feature>
<feature type="domain" description="BRCT" evidence="3">
    <location>
        <begin position="110"/>
        <end position="176"/>
    </location>
</feature>
<feature type="region of interest" description="Disordered" evidence="2">
    <location>
        <begin position="1053"/>
        <end position="1110"/>
    </location>
</feature>
<accession>A0A2A4K3I6</accession>
<dbReference type="Pfam" id="PF00533">
    <property type="entry name" value="BRCT"/>
    <property type="match status" value="1"/>
</dbReference>
<evidence type="ECO:0000313" key="4">
    <source>
        <dbReference type="EMBL" id="PCG78464.1"/>
    </source>
</evidence>
<comment type="caution">
    <text evidence="4">The sequence shown here is derived from an EMBL/GenBank/DDBJ whole genome shotgun (WGS) entry which is preliminary data.</text>
</comment>
<feature type="compositionally biased region" description="Low complexity" evidence="2">
    <location>
        <begin position="1169"/>
        <end position="1180"/>
    </location>
</feature>
<organism evidence="4">
    <name type="scientific">Heliothis virescens</name>
    <name type="common">Tobacco budworm moth</name>
    <dbReference type="NCBI Taxonomy" id="7102"/>
    <lineage>
        <taxon>Eukaryota</taxon>
        <taxon>Metazoa</taxon>
        <taxon>Ecdysozoa</taxon>
        <taxon>Arthropoda</taxon>
        <taxon>Hexapoda</taxon>
        <taxon>Insecta</taxon>
        <taxon>Pterygota</taxon>
        <taxon>Neoptera</taxon>
        <taxon>Endopterygota</taxon>
        <taxon>Lepidoptera</taxon>
        <taxon>Glossata</taxon>
        <taxon>Ditrysia</taxon>
        <taxon>Noctuoidea</taxon>
        <taxon>Noctuidae</taxon>
        <taxon>Heliothinae</taxon>
        <taxon>Heliothis</taxon>
    </lineage>
</organism>
<dbReference type="STRING" id="7102.A0A2A4K3I6"/>